<reference evidence="4" key="2">
    <citation type="submission" date="2020-12" db="UniProtKB">
        <authorList>
            <consortium name="WormBaseParasite"/>
        </authorList>
    </citation>
    <scope>IDENTIFICATION</scope>
</reference>
<gene>
    <name evidence="2 4 5" type="ORF">SRAE_2000499200</name>
</gene>
<evidence type="ECO:0000313" key="2">
    <source>
        <dbReference type="EMBL" id="CEF70359.2"/>
    </source>
</evidence>
<protein>
    <submittedName>
        <fullName evidence="2 4">Uncharacterized protein</fullName>
    </submittedName>
</protein>
<dbReference type="WBParaSite" id="SRAE_2000499200.1">
    <property type="protein sequence ID" value="SRAE_2000499200.1"/>
    <property type="gene ID" value="WBGene00265239"/>
</dbReference>
<evidence type="ECO:0000256" key="1">
    <source>
        <dbReference type="SAM" id="Phobius"/>
    </source>
</evidence>
<dbReference type="GeneID" id="36382732"/>
<accession>A0A090LQA1</accession>
<dbReference type="CTD" id="36382732"/>
<feature type="transmembrane region" description="Helical" evidence="1">
    <location>
        <begin position="15"/>
        <end position="34"/>
    </location>
</feature>
<evidence type="ECO:0000313" key="3">
    <source>
        <dbReference type="Proteomes" id="UP000035682"/>
    </source>
</evidence>
<keyword evidence="1" id="KW-1133">Transmembrane helix</keyword>
<keyword evidence="1" id="KW-0812">Transmembrane</keyword>
<dbReference type="AlphaFoldDB" id="A0A090LQA1"/>
<keyword evidence="3" id="KW-1185">Reference proteome</keyword>
<proteinExistence type="predicted"/>
<dbReference type="RefSeq" id="XP_024509558.1">
    <property type="nucleotide sequence ID" value="XM_024643942.1"/>
</dbReference>
<dbReference type="Proteomes" id="UP000035682">
    <property type="component" value="Unplaced"/>
</dbReference>
<dbReference type="WormBase" id="SRAE_2000499200">
    <property type="protein sequence ID" value="SRP04328"/>
    <property type="gene ID" value="WBGene00265239"/>
</dbReference>
<name>A0A090LQA1_STRRB</name>
<dbReference type="EMBL" id="LN609529">
    <property type="protein sequence ID" value="CEF70359.2"/>
    <property type="molecule type" value="Genomic_DNA"/>
</dbReference>
<evidence type="ECO:0000313" key="4">
    <source>
        <dbReference type="WBParaSite" id="SRAE_2000499200.1"/>
    </source>
</evidence>
<keyword evidence="1" id="KW-0472">Membrane</keyword>
<reference evidence="2 3" key="1">
    <citation type="submission" date="2014-09" db="EMBL/GenBank/DDBJ databases">
        <authorList>
            <person name="Martin A.A."/>
        </authorList>
    </citation>
    <scope>NUCLEOTIDE SEQUENCE</scope>
    <source>
        <strain evidence="3">ED321</strain>
        <strain evidence="2">ED321 Heterogonic</strain>
    </source>
</reference>
<evidence type="ECO:0000313" key="5">
    <source>
        <dbReference type="WormBase" id="SRAE_2000499200"/>
    </source>
</evidence>
<organism evidence="2">
    <name type="scientific">Strongyloides ratti</name>
    <name type="common">Parasitic roundworm</name>
    <dbReference type="NCBI Taxonomy" id="34506"/>
    <lineage>
        <taxon>Eukaryota</taxon>
        <taxon>Metazoa</taxon>
        <taxon>Ecdysozoa</taxon>
        <taxon>Nematoda</taxon>
        <taxon>Chromadorea</taxon>
        <taxon>Rhabditida</taxon>
        <taxon>Tylenchina</taxon>
        <taxon>Panagrolaimomorpha</taxon>
        <taxon>Strongyloidoidea</taxon>
        <taxon>Strongyloididae</taxon>
        <taxon>Strongyloides</taxon>
    </lineage>
</organism>
<sequence>MKSKFESLYNLKMKYLIPLYFVLFLSVITIINVNSKKKATKEWKPMKPLLNSTFVTKLGRKGVNYYNNQHKNETILIFVNVTNGLRSGKKSKENKLLKLIIMVTRSTSSNRNRKQYCQKLRVIFNDTNSGRIPIRSKLFNKTLEGECIIPKKLNNLSQNKKD</sequence>